<dbReference type="GO" id="GO:0052654">
    <property type="term" value="F:L-leucine-2-oxoglutarate transaminase activity"/>
    <property type="evidence" value="ECO:0007669"/>
    <property type="project" value="RHEA"/>
</dbReference>
<dbReference type="NCBIfam" id="NF009897">
    <property type="entry name" value="PRK13357.1"/>
    <property type="match status" value="1"/>
</dbReference>
<name>A0A2R6NG42_9APHY</name>
<dbReference type="FunFam" id="3.20.10.10:FF:000004">
    <property type="entry name" value="Branched-chain-amino-acid aminotransferase"/>
    <property type="match status" value="1"/>
</dbReference>
<dbReference type="InterPro" id="IPR043131">
    <property type="entry name" value="BCAT-like_N"/>
</dbReference>
<evidence type="ECO:0000256" key="6">
    <source>
        <dbReference type="ARBA" id="ARBA00022898"/>
    </source>
</evidence>
<comment type="catalytic activity">
    <reaction evidence="11">
        <text>L-valine + 2-oxoglutarate = 3-methyl-2-oxobutanoate + L-glutamate</text>
        <dbReference type="Rhea" id="RHEA:24813"/>
        <dbReference type="ChEBI" id="CHEBI:11851"/>
        <dbReference type="ChEBI" id="CHEBI:16810"/>
        <dbReference type="ChEBI" id="CHEBI:29985"/>
        <dbReference type="ChEBI" id="CHEBI:57762"/>
        <dbReference type="EC" id="2.6.1.42"/>
    </reaction>
</comment>
<keyword evidence="6 10" id="KW-0663">Pyridoxal phosphate</keyword>
<dbReference type="EMBL" id="MLYV02001289">
    <property type="protein sequence ID" value="PSR71323.1"/>
    <property type="molecule type" value="Genomic_DNA"/>
</dbReference>
<dbReference type="GO" id="GO:0009098">
    <property type="term" value="P:L-leucine biosynthetic process"/>
    <property type="evidence" value="ECO:0007669"/>
    <property type="project" value="TreeGrafter"/>
</dbReference>
<evidence type="ECO:0000256" key="9">
    <source>
        <dbReference type="RuleBase" id="RU004106"/>
    </source>
</evidence>
<comment type="caution">
    <text evidence="12">The sequence shown here is derived from an EMBL/GenBank/DDBJ whole genome shotgun (WGS) entry which is preliminary data.</text>
</comment>
<organism evidence="12 13">
    <name type="scientific">Hermanssonia centrifuga</name>
    <dbReference type="NCBI Taxonomy" id="98765"/>
    <lineage>
        <taxon>Eukaryota</taxon>
        <taxon>Fungi</taxon>
        <taxon>Dikarya</taxon>
        <taxon>Basidiomycota</taxon>
        <taxon>Agaricomycotina</taxon>
        <taxon>Agaricomycetes</taxon>
        <taxon>Polyporales</taxon>
        <taxon>Meruliaceae</taxon>
        <taxon>Hermanssonia</taxon>
    </lineage>
</organism>
<dbReference type="STRING" id="98765.A0A2R6NG42"/>
<dbReference type="NCBIfam" id="TIGR01123">
    <property type="entry name" value="ilvE_II"/>
    <property type="match status" value="1"/>
</dbReference>
<reference evidence="12 13" key="1">
    <citation type="submission" date="2018-02" db="EMBL/GenBank/DDBJ databases">
        <title>Genome sequence of the basidiomycete white-rot fungus Phlebia centrifuga.</title>
        <authorList>
            <person name="Granchi Z."/>
            <person name="Peng M."/>
            <person name="de Vries R.P."/>
            <person name="Hilden K."/>
            <person name="Makela M.R."/>
            <person name="Grigoriev I."/>
            <person name="Riley R."/>
        </authorList>
    </citation>
    <scope>NUCLEOTIDE SEQUENCE [LARGE SCALE GENOMIC DNA]</scope>
    <source>
        <strain evidence="12 13">FBCC195</strain>
    </source>
</reference>
<dbReference type="InterPro" id="IPR033939">
    <property type="entry name" value="BCAT_family"/>
</dbReference>
<dbReference type="PROSITE" id="PS00770">
    <property type="entry name" value="AA_TRANSFER_CLASS_4"/>
    <property type="match status" value="1"/>
</dbReference>
<dbReference type="GO" id="GO:0005739">
    <property type="term" value="C:mitochondrion"/>
    <property type="evidence" value="ECO:0007669"/>
    <property type="project" value="TreeGrafter"/>
</dbReference>
<evidence type="ECO:0000313" key="12">
    <source>
        <dbReference type="EMBL" id="PSR71323.1"/>
    </source>
</evidence>
<dbReference type="PIRSF" id="PIRSF006468">
    <property type="entry name" value="BCAT1"/>
    <property type="match status" value="1"/>
</dbReference>
<evidence type="ECO:0000313" key="13">
    <source>
        <dbReference type="Proteomes" id="UP000186601"/>
    </source>
</evidence>
<evidence type="ECO:0000256" key="10">
    <source>
        <dbReference type="RuleBase" id="RU004516"/>
    </source>
</evidence>
<evidence type="ECO:0000256" key="11">
    <source>
        <dbReference type="RuleBase" id="RU004517"/>
    </source>
</evidence>
<dbReference type="InterPro" id="IPR036038">
    <property type="entry name" value="Aminotransferase-like"/>
</dbReference>
<dbReference type="CDD" id="cd01557">
    <property type="entry name" value="BCAT_beta_family"/>
    <property type="match status" value="1"/>
</dbReference>
<protein>
    <recommendedName>
        <fullName evidence="11">Branched-chain-amino-acid aminotransferase</fullName>
        <ecNumber evidence="11">2.6.1.42</ecNumber>
    </recommendedName>
</protein>
<dbReference type="InterPro" id="IPR043132">
    <property type="entry name" value="BCAT-like_C"/>
</dbReference>
<keyword evidence="4 11" id="KW-0028">Amino-acid biosynthesis</keyword>
<comment type="cofactor">
    <cofactor evidence="1 10">
        <name>pyridoxal 5'-phosphate</name>
        <dbReference type="ChEBI" id="CHEBI:597326"/>
    </cofactor>
</comment>
<dbReference type="Proteomes" id="UP000186601">
    <property type="component" value="Unassembled WGS sequence"/>
</dbReference>
<sequence length="338" mass="36796">MQSSLPDPLGYNSHADGTIALEPSATVFHYAQGLFEGLKAYRDANGKITMFRPDMNMKRMNASAERVALPTFDGDAVIELMKQLIRLDKHWIPDQEGYSLYIRPTMIGTEAALGIHPPNAALLYVICSPVGPYYRHGFKPVALYGTTEYTRASPGGIGAYKLSANYAPGVMVQKEAAKKGYIQNLWLYGPEHHVTEVGTMNAFIVFKQADGVLEIVTPPLDGMILPGVTRDSVLALARDHASGKAPIEGMPEGKLVVTERPVTMKEVKKAAEEGRLVEFFGTGTAAVISPVDRIGYEGEDLHIPTGPDGMGVISRPIWKHLVGIQTGKIPHEWSVAVE</sequence>
<dbReference type="GO" id="GO:0052656">
    <property type="term" value="F:L-isoleucine-2-oxoglutarate transaminase activity"/>
    <property type="evidence" value="ECO:0007669"/>
    <property type="project" value="RHEA"/>
</dbReference>
<dbReference type="InterPro" id="IPR001544">
    <property type="entry name" value="Aminotrans_IV"/>
</dbReference>
<dbReference type="SUPFAM" id="SSF56752">
    <property type="entry name" value="D-aminoacid aminotransferase-like PLP-dependent enzymes"/>
    <property type="match status" value="1"/>
</dbReference>
<evidence type="ECO:0000256" key="7">
    <source>
        <dbReference type="ARBA" id="ARBA00023304"/>
    </source>
</evidence>
<proteinExistence type="inferred from homology"/>
<dbReference type="PANTHER" id="PTHR11825:SF44">
    <property type="entry name" value="BRANCHED-CHAIN-AMINO-ACID AMINOTRANSFERASE"/>
    <property type="match status" value="1"/>
</dbReference>
<gene>
    <name evidence="12" type="ORF">PHLCEN_2v12837</name>
</gene>
<keyword evidence="5 11" id="KW-0808">Transferase</keyword>
<dbReference type="Gene3D" id="3.30.470.10">
    <property type="match status" value="1"/>
</dbReference>
<evidence type="ECO:0000256" key="3">
    <source>
        <dbReference type="ARBA" id="ARBA00022576"/>
    </source>
</evidence>
<dbReference type="EC" id="2.6.1.42" evidence="11"/>
<dbReference type="OrthoDB" id="1732691at2759"/>
<dbReference type="AlphaFoldDB" id="A0A2R6NG42"/>
<evidence type="ECO:0000256" key="4">
    <source>
        <dbReference type="ARBA" id="ARBA00022605"/>
    </source>
</evidence>
<keyword evidence="7 11" id="KW-0100">Branched-chain amino acid biosynthesis</keyword>
<evidence type="ECO:0000256" key="8">
    <source>
        <dbReference type="PIRSR" id="PIRSR006468-1"/>
    </source>
</evidence>
<dbReference type="InterPro" id="IPR005786">
    <property type="entry name" value="B_amino_transII"/>
</dbReference>
<comment type="catalytic activity">
    <reaction evidence="11">
        <text>L-isoleucine + 2-oxoglutarate = (S)-3-methyl-2-oxopentanoate + L-glutamate</text>
        <dbReference type="Rhea" id="RHEA:24801"/>
        <dbReference type="ChEBI" id="CHEBI:16810"/>
        <dbReference type="ChEBI" id="CHEBI:29985"/>
        <dbReference type="ChEBI" id="CHEBI:35146"/>
        <dbReference type="ChEBI" id="CHEBI:58045"/>
        <dbReference type="EC" id="2.6.1.42"/>
    </reaction>
</comment>
<keyword evidence="3 11" id="KW-0032">Aminotransferase</keyword>
<feature type="modified residue" description="N6-(pyridoxal phosphate)lysine" evidence="8">
    <location>
        <position position="161"/>
    </location>
</feature>
<accession>A0A2R6NG42</accession>
<dbReference type="Pfam" id="PF01063">
    <property type="entry name" value="Aminotran_4"/>
    <property type="match status" value="1"/>
</dbReference>
<evidence type="ECO:0000256" key="5">
    <source>
        <dbReference type="ARBA" id="ARBA00022679"/>
    </source>
</evidence>
<comment type="similarity">
    <text evidence="2 9">Belongs to the class-IV pyridoxal-phosphate-dependent aminotransferase family.</text>
</comment>
<dbReference type="GO" id="GO:0052655">
    <property type="term" value="F:L-valine-2-oxoglutarate transaminase activity"/>
    <property type="evidence" value="ECO:0007669"/>
    <property type="project" value="RHEA"/>
</dbReference>
<dbReference type="InterPro" id="IPR018300">
    <property type="entry name" value="Aminotrans_IV_CS"/>
</dbReference>
<evidence type="ECO:0000256" key="2">
    <source>
        <dbReference type="ARBA" id="ARBA00009320"/>
    </source>
</evidence>
<dbReference type="PANTHER" id="PTHR11825">
    <property type="entry name" value="SUBGROUP IIII AMINOTRANSFERASE"/>
    <property type="match status" value="1"/>
</dbReference>
<dbReference type="Gene3D" id="3.20.10.10">
    <property type="entry name" value="D-amino Acid Aminotransferase, subunit A, domain 2"/>
    <property type="match status" value="1"/>
</dbReference>
<dbReference type="GO" id="GO:0009099">
    <property type="term" value="P:L-valine biosynthetic process"/>
    <property type="evidence" value="ECO:0007669"/>
    <property type="project" value="TreeGrafter"/>
</dbReference>
<comment type="catalytic activity">
    <reaction evidence="11">
        <text>L-leucine + 2-oxoglutarate = 4-methyl-2-oxopentanoate + L-glutamate</text>
        <dbReference type="Rhea" id="RHEA:18321"/>
        <dbReference type="ChEBI" id="CHEBI:16810"/>
        <dbReference type="ChEBI" id="CHEBI:17865"/>
        <dbReference type="ChEBI" id="CHEBI:29985"/>
        <dbReference type="ChEBI" id="CHEBI:57427"/>
        <dbReference type="EC" id="2.6.1.42"/>
    </reaction>
</comment>
<keyword evidence="13" id="KW-1185">Reference proteome</keyword>
<evidence type="ECO:0000256" key="1">
    <source>
        <dbReference type="ARBA" id="ARBA00001933"/>
    </source>
</evidence>